<keyword evidence="1" id="KW-1133">Transmembrane helix</keyword>
<dbReference type="EMBL" id="CADEPI010000356">
    <property type="protein sequence ID" value="CAB3384547.1"/>
    <property type="molecule type" value="Genomic_DNA"/>
</dbReference>
<keyword evidence="1" id="KW-0812">Transmembrane</keyword>
<gene>
    <name evidence="2" type="ORF">CLODIP_2_CD03503</name>
</gene>
<comment type="caution">
    <text evidence="2">The sequence shown here is derived from an EMBL/GenBank/DDBJ whole genome shotgun (WGS) entry which is preliminary data.</text>
</comment>
<sequence>MPAEGREYPRPQPAGPMSAMVAIAIGCILVLLSVFIVLIIFLGSSSVRISTPEIHPHGYVHAEVIFATPLSIPHPRKTRVYFPCRSNERISDAEAPAA</sequence>
<dbReference type="AlphaFoldDB" id="A0A8S1DLD3"/>
<keyword evidence="3" id="KW-1185">Reference proteome</keyword>
<accession>A0A8S1DLD3</accession>
<dbReference type="OrthoDB" id="6022136at2759"/>
<evidence type="ECO:0000256" key="1">
    <source>
        <dbReference type="SAM" id="Phobius"/>
    </source>
</evidence>
<organism evidence="2 3">
    <name type="scientific">Cloeon dipterum</name>
    <dbReference type="NCBI Taxonomy" id="197152"/>
    <lineage>
        <taxon>Eukaryota</taxon>
        <taxon>Metazoa</taxon>
        <taxon>Ecdysozoa</taxon>
        <taxon>Arthropoda</taxon>
        <taxon>Hexapoda</taxon>
        <taxon>Insecta</taxon>
        <taxon>Pterygota</taxon>
        <taxon>Palaeoptera</taxon>
        <taxon>Ephemeroptera</taxon>
        <taxon>Pisciforma</taxon>
        <taxon>Baetidae</taxon>
        <taxon>Cloeon</taxon>
    </lineage>
</organism>
<evidence type="ECO:0000313" key="2">
    <source>
        <dbReference type="EMBL" id="CAB3384547.1"/>
    </source>
</evidence>
<evidence type="ECO:0000313" key="3">
    <source>
        <dbReference type="Proteomes" id="UP000494165"/>
    </source>
</evidence>
<keyword evidence="1" id="KW-0472">Membrane</keyword>
<name>A0A8S1DLD3_9INSE</name>
<reference evidence="2 3" key="1">
    <citation type="submission" date="2020-04" db="EMBL/GenBank/DDBJ databases">
        <authorList>
            <person name="Alioto T."/>
            <person name="Alioto T."/>
            <person name="Gomez Garrido J."/>
        </authorList>
    </citation>
    <scope>NUCLEOTIDE SEQUENCE [LARGE SCALE GENOMIC DNA]</scope>
</reference>
<proteinExistence type="predicted"/>
<dbReference type="PROSITE" id="PS51257">
    <property type="entry name" value="PROKAR_LIPOPROTEIN"/>
    <property type="match status" value="1"/>
</dbReference>
<feature type="transmembrane region" description="Helical" evidence="1">
    <location>
        <begin position="20"/>
        <end position="42"/>
    </location>
</feature>
<dbReference type="Proteomes" id="UP000494165">
    <property type="component" value="Unassembled WGS sequence"/>
</dbReference>
<protein>
    <submittedName>
        <fullName evidence="2">Uncharacterized protein</fullName>
    </submittedName>
</protein>